<protein>
    <submittedName>
        <fullName evidence="1">Uncharacterized protein</fullName>
    </submittedName>
</protein>
<feature type="non-terminal residue" evidence="1">
    <location>
        <position position="1"/>
    </location>
</feature>
<dbReference type="EMBL" id="AUZY01000576">
    <property type="protein sequence ID" value="EQD78335.1"/>
    <property type="molecule type" value="Genomic_DNA"/>
</dbReference>
<reference evidence="1" key="2">
    <citation type="journal article" date="2014" name="ISME J.">
        <title>Microbial stratification in low pH oxic and suboxic macroscopic growths along an acid mine drainage.</title>
        <authorList>
            <person name="Mendez-Garcia C."/>
            <person name="Mesa V."/>
            <person name="Sprenger R.R."/>
            <person name="Richter M."/>
            <person name="Diez M.S."/>
            <person name="Solano J."/>
            <person name="Bargiela R."/>
            <person name="Golyshina O.V."/>
            <person name="Manteca A."/>
            <person name="Ramos J.L."/>
            <person name="Gallego J.R."/>
            <person name="Llorente I."/>
            <person name="Martins Dos Santos V.A."/>
            <person name="Jensen O.N."/>
            <person name="Pelaez A.I."/>
            <person name="Sanchez J."/>
            <person name="Ferrer M."/>
        </authorList>
    </citation>
    <scope>NUCLEOTIDE SEQUENCE</scope>
</reference>
<proteinExistence type="predicted"/>
<comment type="caution">
    <text evidence="1">The sequence shown here is derived from an EMBL/GenBank/DDBJ whole genome shotgun (WGS) entry which is preliminary data.</text>
</comment>
<dbReference type="Gene3D" id="2.60.40.1910">
    <property type="match status" value="1"/>
</dbReference>
<name>T1D7W3_9ZZZZ</name>
<organism evidence="1">
    <name type="scientific">mine drainage metagenome</name>
    <dbReference type="NCBI Taxonomy" id="410659"/>
    <lineage>
        <taxon>unclassified sequences</taxon>
        <taxon>metagenomes</taxon>
        <taxon>ecological metagenomes</taxon>
    </lineage>
</organism>
<accession>T1D7W3</accession>
<reference evidence="1" key="1">
    <citation type="submission" date="2013-08" db="EMBL/GenBank/DDBJ databases">
        <authorList>
            <person name="Mendez C."/>
            <person name="Richter M."/>
            <person name="Ferrer M."/>
            <person name="Sanchez J."/>
        </authorList>
    </citation>
    <scope>NUCLEOTIDE SEQUENCE</scope>
</reference>
<sequence length="77" mass="8958">GKADDELWPIPLIVSRKKSNEAILFEKREMDIPSHDFIKLDFRSNGFYRVQYDDALTENIMRNVSALDILDRVGDSE</sequence>
<evidence type="ECO:0000313" key="1">
    <source>
        <dbReference type="EMBL" id="EQD78335.1"/>
    </source>
</evidence>
<gene>
    <name evidence="1" type="ORF">B1B_00779</name>
</gene>
<dbReference type="AlphaFoldDB" id="T1D7W3"/>